<dbReference type="PANTHER" id="PTHR43609:SF1">
    <property type="entry name" value="ACETYL-COA HYDROLASE"/>
    <property type="match status" value="1"/>
</dbReference>
<dbReference type="GO" id="GO:0008775">
    <property type="term" value="F:acetate CoA-transferase activity"/>
    <property type="evidence" value="ECO:0007669"/>
    <property type="project" value="InterPro"/>
</dbReference>
<dbReference type="GO" id="GO:0005739">
    <property type="term" value="C:mitochondrion"/>
    <property type="evidence" value="ECO:0007669"/>
    <property type="project" value="TreeGrafter"/>
</dbReference>
<keyword evidence="3" id="KW-1185">Reference proteome</keyword>
<evidence type="ECO:0000256" key="1">
    <source>
        <dbReference type="SAM" id="MobiDB-lite"/>
    </source>
</evidence>
<dbReference type="GO" id="GO:0003986">
    <property type="term" value="F:acetyl-CoA hydrolase activity"/>
    <property type="evidence" value="ECO:0007669"/>
    <property type="project" value="TreeGrafter"/>
</dbReference>
<protein>
    <submittedName>
        <fullName evidence="2">Uncharacterized protein</fullName>
    </submittedName>
</protein>
<dbReference type="PANTHER" id="PTHR43609">
    <property type="entry name" value="ACETYL-COA HYDROLASE"/>
    <property type="match status" value="1"/>
</dbReference>
<dbReference type="Proteomes" id="UP000053593">
    <property type="component" value="Unassembled WGS sequence"/>
</dbReference>
<evidence type="ECO:0000313" key="3">
    <source>
        <dbReference type="Proteomes" id="UP000053593"/>
    </source>
</evidence>
<reference evidence="2 3" key="1">
    <citation type="submission" date="2014-04" db="EMBL/GenBank/DDBJ databases">
        <title>Evolutionary Origins and Diversification of the Mycorrhizal Mutualists.</title>
        <authorList>
            <consortium name="DOE Joint Genome Institute"/>
            <consortium name="Mycorrhizal Genomics Consortium"/>
            <person name="Kohler A."/>
            <person name="Kuo A."/>
            <person name="Nagy L.G."/>
            <person name="Floudas D."/>
            <person name="Copeland A."/>
            <person name="Barry K.W."/>
            <person name="Cichocki N."/>
            <person name="Veneault-Fourrey C."/>
            <person name="LaButti K."/>
            <person name="Lindquist E.A."/>
            <person name="Lipzen A."/>
            <person name="Lundell T."/>
            <person name="Morin E."/>
            <person name="Murat C."/>
            <person name="Riley R."/>
            <person name="Ohm R."/>
            <person name="Sun H."/>
            <person name="Tunlid A."/>
            <person name="Henrissat B."/>
            <person name="Grigoriev I.V."/>
            <person name="Hibbett D.S."/>
            <person name="Martin F."/>
        </authorList>
    </citation>
    <scope>NUCLEOTIDE SEQUENCE [LARGE SCALE GENOMIC DNA]</scope>
    <source>
        <strain evidence="2 3">FD-317 M1</strain>
    </source>
</reference>
<proteinExistence type="predicted"/>
<organism evidence="2 3">
    <name type="scientific">Collybiopsis luxurians FD-317 M1</name>
    <dbReference type="NCBI Taxonomy" id="944289"/>
    <lineage>
        <taxon>Eukaryota</taxon>
        <taxon>Fungi</taxon>
        <taxon>Dikarya</taxon>
        <taxon>Basidiomycota</taxon>
        <taxon>Agaricomycotina</taxon>
        <taxon>Agaricomycetes</taxon>
        <taxon>Agaricomycetidae</taxon>
        <taxon>Agaricales</taxon>
        <taxon>Marasmiineae</taxon>
        <taxon>Omphalotaceae</taxon>
        <taxon>Collybiopsis</taxon>
        <taxon>Collybiopsis luxurians</taxon>
    </lineage>
</organism>
<name>A0A0D0BGJ2_9AGAR</name>
<dbReference type="InterPro" id="IPR046433">
    <property type="entry name" value="ActCoA_hydro"/>
</dbReference>
<gene>
    <name evidence="2" type="ORF">GYMLUDRAFT_250016</name>
</gene>
<evidence type="ECO:0000313" key="2">
    <source>
        <dbReference type="EMBL" id="KIK53826.1"/>
    </source>
</evidence>
<dbReference type="AlphaFoldDB" id="A0A0D0BGJ2"/>
<dbReference type="EMBL" id="KN834823">
    <property type="protein sequence ID" value="KIK53826.1"/>
    <property type="molecule type" value="Genomic_DNA"/>
</dbReference>
<feature type="region of interest" description="Disordered" evidence="1">
    <location>
        <begin position="1"/>
        <end position="25"/>
    </location>
</feature>
<dbReference type="HOGENOM" id="CLU_2688083_0_0_1"/>
<dbReference type="GO" id="GO:0006083">
    <property type="term" value="P:acetate metabolic process"/>
    <property type="evidence" value="ECO:0007669"/>
    <property type="project" value="InterPro"/>
</dbReference>
<sequence>MTPIIHSARIPLYSRPNKSDPTGMSCKEPFASHVDQTERGRDVVVTEKCIADIRALLRRDGQSNDWEMGASGLE</sequence>
<accession>A0A0D0BGJ2</accession>